<feature type="transmembrane region" description="Helical" evidence="1">
    <location>
        <begin position="53"/>
        <end position="73"/>
    </location>
</feature>
<name>A0A1H3X491_ALKAM</name>
<keyword evidence="1" id="KW-0812">Transmembrane</keyword>
<evidence type="ECO:0000256" key="1">
    <source>
        <dbReference type="SAM" id="Phobius"/>
    </source>
</evidence>
<sequence>MSTERSYEVDIIRMAALVGICLVNVPFMALPISEIFSVPANTADRLAAFIIEVFFQFKFFLLFSFIFGWGMAIQLNQAEKKGYNFNQRYWRRMLGLMLLGVLHASLVFSGDILVLYALFGSLLWLVKETDSHKLLRTAIWMIPLSLICLSGLAFILAEVLAGEIPEPEYSLGGHYTETLLARLYDWPVTFIALLLIQGPLVFAAFTCGLAAGKSHFFQPGHRAFSKLEKATPWLLALGLPLNVLYALAMKDYLTSDWLQFLGFIAIAVGAPMLSAVYLYVLIRLARGVTYIPKVLILAGQNSLSSYVLQGIIAGLVFAGYGLGWFGQFGYFSLLSIASIIALIAMLLVGVYAKFFQRGPLETVLRKISGA</sequence>
<evidence type="ECO:0000259" key="2">
    <source>
        <dbReference type="Pfam" id="PF04235"/>
    </source>
</evidence>
<feature type="domain" description="DUF418" evidence="2">
    <location>
        <begin position="211"/>
        <end position="367"/>
    </location>
</feature>
<dbReference type="PANTHER" id="PTHR30590:SF2">
    <property type="entry name" value="INNER MEMBRANE PROTEIN"/>
    <property type="match status" value="1"/>
</dbReference>
<accession>A0A1H3X491</accession>
<dbReference type="InterPro" id="IPR007349">
    <property type="entry name" value="DUF418"/>
</dbReference>
<dbReference type="Proteomes" id="UP000198773">
    <property type="component" value="Unassembled WGS sequence"/>
</dbReference>
<keyword evidence="1" id="KW-0472">Membrane</keyword>
<dbReference type="Pfam" id="PF04235">
    <property type="entry name" value="DUF418"/>
    <property type="match status" value="1"/>
</dbReference>
<dbReference type="InterPro" id="IPR052529">
    <property type="entry name" value="Bact_Transport_Assoc"/>
</dbReference>
<feature type="transmembrane region" description="Helical" evidence="1">
    <location>
        <begin position="138"/>
        <end position="161"/>
    </location>
</feature>
<feature type="transmembrane region" description="Helical" evidence="1">
    <location>
        <begin position="230"/>
        <end position="248"/>
    </location>
</feature>
<feature type="transmembrane region" description="Helical" evidence="1">
    <location>
        <begin position="12"/>
        <end position="32"/>
    </location>
</feature>
<keyword evidence="4" id="KW-1185">Reference proteome</keyword>
<dbReference type="RefSeq" id="WP_091337857.1">
    <property type="nucleotide sequence ID" value="NZ_FNRM01000001.1"/>
</dbReference>
<feature type="transmembrane region" description="Helical" evidence="1">
    <location>
        <begin position="188"/>
        <end position="210"/>
    </location>
</feature>
<keyword evidence="1" id="KW-1133">Transmembrane helix</keyword>
<organism evidence="3 4">
    <name type="scientific">Alkalimonas amylolytica</name>
    <dbReference type="NCBI Taxonomy" id="152573"/>
    <lineage>
        <taxon>Bacteria</taxon>
        <taxon>Pseudomonadati</taxon>
        <taxon>Pseudomonadota</taxon>
        <taxon>Gammaproteobacteria</taxon>
        <taxon>Alkalimonas</taxon>
    </lineage>
</organism>
<evidence type="ECO:0000313" key="3">
    <source>
        <dbReference type="EMBL" id="SDZ93801.1"/>
    </source>
</evidence>
<dbReference type="AlphaFoldDB" id="A0A1H3X491"/>
<feature type="transmembrane region" description="Helical" evidence="1">
    <location>
        <begin position="328"/>
        <end position="352"/>
    </location>
</feature>
<protein>
    <recommendedName>
        <fullName evidence="2">DUF418 domain-containing protein</fullName>
    </recommendedName>
</protein>
<feature type="transmembrane region" description="Helical" evidence="1">
    <location>
        <begin position="303"/>
        <end position="322"/>
    </location>
</feature>
<dbReference type="PANTHER" id="PTHR30590">
    <property type="entry name" value="INNER MEMBRANE PROTEIN"/>
    <property type="match status" value="1"/>
</dbReference>
<feature type="transmembrane region" description="Helical" evidence="1">
    <location>
        <begin position="260"/>
        <end position="282"/>
    </location>
</feature>
<evidence type="ECO:0000313" key="4">
    <source>
        <dbReference type="Proteomes" id="UP000198773"/>
    </source>
</evidence>
<reference evidence="3 4" key="1">
    <citation type="submission" date="2016-10" db="EMBL/GenBank/DDBJ databases">
        <authorList>
            <person name="de Groot N.N."/>
        </authorList>
    </citation>
    <scope>NUCLEOTIDE SEQUENCE [LARGE SCALE GENOMIC DNA]</scope>
    <source>
        <strain evidence="3 4">CGMCC 1.3430</strain>
    </source>
</reference>
<dbReference type="EMBL" id="FNRM01000001">
    <property type="protein sequence ID" value="SDZ93801.1"/>
    <property type="molecule type" value="Genomic_DNA"/>
</dbReference>
<proteinExistence type="predicted"/>
<feature type="transmembrane region" description="Helical" evidence="1">
    <location>
        <begin position="93"/>
        <end position="126"/>
    </location>
</feature>
<gene>
    <name evidence="3" type="ORF">SAMN04488051_10184</name>
</gene>
<dbReference type="OrthoDB" id="9807744at2"/>